<dbReference type="GeneID" id="25322012"/>
<keyword evidence="4 8" id="KW-0479">Metal-binding</keyword>
<dbReference type="Gene3D" id="3.90.180.10">
    <property type="entry name" value="Medium-chain alcohol dehydrogenases, catalytic domain"/>
    <property type="match status" value="1"/>
</dbReference>
<keyword evidence="7" id="KW-0503">Monooxygenase</keyword>
<protein>
    <submittedName>
        <fullName evidence="9">Uncharacterized protein</fullName>
    </submittedName>
</protein>
<dbReference type="Gene3D" id="3.40.50.720">
    <property type="entry name" value="NAD(P)-binding Rossmann-like Domain"/>
    <property type="match status" value="1"/>
</dbReference>
<dbReference type="RefSeq" id="XP_013320422.1">
    <property type="nucleotide sequence ID" value="XM_013464968.1"/>
</dbReference>
<dbReference type="AlphaFoldDB" id="A0A0D2EVU0"/>
<evidence type="ECO:0000256" key="5">
    <source>
        <dbReference type="ARBA" id="ARBA00023002"/>
    </source>
</evidence>
<dbReference type="PRINTS" id="PR00385">
    <property type="entry name" value="P450"/>
</dbReference>
<keyword evidence="3 8" id="KW-0349">Heme</keyword>
<dbReference type="InterPro" id="IPR036396">
    <property type="entry name" value="Cyt_P450_sf"/>
</dbReference>
<dbReference type="EMBL" id="KN847317">
    <property type="protein sequence ID" value="KIW59838.1"/>
    <property type="molecule type" value="Genomic_DNA"/>
</dbReference>
<feature type="binding site" description="axial binding residue" evidence="8">
    <location>
        <position position="144"/>
    </location>
    <ligand>
        <name>heme</name>
        <dbReference type="ChEBI" id="CHEBI:30413"/>
    </ligand>
    <ligandPart>
        <name>Fe</name>
        <dbReference type="ChEBI" id="CHEBI:18248"/>
    </ligandPart>
</feature>
<dbReference type="STRING" id="348802.A0A0D2EVU0"/>
<evidence type="ECO:0000256" key="6">
    <source>
        <dbReference type="ARBA" id="ARBA00023004"/>
    </source>
</evidence>
<accession>A0A0D2EVU0</accession>
<keyword evidence="6 8" id="KW-0408">Iron</keyword>
<keyword evidence="5" id="KW-0560">Oxidoreductase</keyword>
<dbReference type="Pfam" id="PF00067">
    <property type="entry name" value="p450"/>
    <property type="match status" value="1"/>
</dbReference>
<dbReference type="GO" id="GO:0005506">
    <property type="term" value="F:iron ion binding"/>
    <property type="evidence" value="ECO:0007669"/>
    <property type="project" value="InterPro"/>
</dbReference>
<keyword evidence="10" id="KW-1185">Reference proteome</keyword>
<evidence type="ECO:0000313" key="10">
    <source>
        <dbReference type="Proteomes" id="UP000054342"/>
    </source>
</evidence>
<dbReference type="HOGENOM" id="CLU_836873_0_0_1"/>
<dbReference type="InterPro" id="IPR050121">
    <property type="entry name" value="Cytochrome_P450_monoxygenase"/>
</dbReference>
<evidence type="ECO:0000256" key="7">
    <source>
        <dbReference type="ARBA" id="ARBA00023033"/>
    </source>
</evidence>
<dbReference type="SUPFAM" id="SSF48264">
    <property type="entry name" value="Cytochrome P450"/>
    <property type="match status" value="1"/>
</dbReference>
<evidence type="ECO:0000256" key="2">
    <source>
        <dbReference type="ARBA" id="ARBA00010617"/>
    </source>
</evidence>
<proteinExistence type="inferred from homology"/>
<dbReference type="OrthoDB" id="4119327at2759"/>
<sequence>MGLAFAGSGTTAIKSAYILYHLSRPENKAIKVELRTEVQSTGQSHSEVKDCPYLNAVINEAMRLNPSLMGGLPRMLTSAVIVDGANGVVLPPGPVVRMQNYVHQRDPLVCSDPLTYDPERWIGQPPSSALEKALTPISLGPRNCVGQNLAKTELLLAISAIFRRLDLRLNANIRESDMGMEDRLSILPSLSAQASPSDIKSATPTGKGVHAIIDCVTAAAEHPSIFEALDPEGPKIYSQVMTGVEIQVPDGVKAELAFGKNALVGETGHTVMAALNVLLETGKYKVPIPVEVLGHGFEVIPPGLDLLMKGVSGLKYAVTVVDSYNSSDRLIG</sequence>
<evidence type="ECO:0000256" key="1">
    <source>
        <dbReference type="ARBA" id="ARBA00001971"/>
    </source>
</evidence>
<dbReference type="PANTHER" id="PTHR24305:SF29">
    <property type="entry name" value="BENZOATE-PARA-HYDROXYLASE"/>
    <property type="match status" value="1"/>
</dbReference>
<gene>
    <name evidence="9" type="ORF">PV05_00104</name>
</gene>
<dbReference type="Gene3D" id="1.10.630.10">
    <property type="entry name" value="Cytochrome P450"/>
    <property type="match status" value="1"/>
</dbReference>
<organism evidence="9 10">
    <name type="scientific">Exophiala xenobiotica</name>
    <dbReference type="NCBI Taxonomy" id="348802"/>
    <lineage>
        <taxon>Eukaryota</taxon>
        <taxon>Fungi</taxon>
        <taxon>Dikarya</taxon>
        <taxon>Ascomycota</taxon>
        <taxon>Pezizomycotina</taxon>
        <taxon>Eurotiomycetes</taxon>
        <taxon>Chaetothyriomycetidae</taxon>
        <taxon>Chaetothyriales</taxon>
        <taxon>Herpotrichiellaceae</taxon>
        <taxon>Exophiala</taxon>
    </lineage>
</organism>
<dbReference type="InterPro" id="IPR002403">
    <property type="entry name" value="Cyt_P450_E_grp-IV"/>
</dbReference>
<dbReference type="GO" id="GO:0016705">
    <property type="term" value="F:oxidoreductase activity, acting on paired donors, with incorporation or reduction of molecular oxygen"/>
    <property type="evidence" value="ECO:0007669"/>
    <property type="project" value="InterPro"/>
</dbReference>
<name>A0A0D2EVU0_9EURO</name>
<reference evidence="9 10" key="1">
    <citation type="submission" date="2015-01" db="EMBL/GenBank/DDBJ databases">
        <title>The Genome Sequence of Exophiala xenobiotica CBS118157.</title>
        <authorList>
            <consortium name="The Broad Institute Genomics Platform"/>
            <person name="Cuomo C."/>
            <person name="de Hoog S."/>
            <person name="Gorbushina A."/>
            <person name="Stielow B."/>
            <person name="Teixiera M."/>
            <person name="Abouelleil A."/>
            <person name="Chapman S.B."/>
            <person name="Priest M."/>
            <person name="Young S.K."/>
            <person name="Wortman J."/>
            <person name="Nusbaum C."/>
            <person name="Birren B."/>
        </authorList>
    </citation>
    <scope>NUCLEOTIDE SEQUENCE [LARGE SCALE GENOMIC DNA]</scope>
    <source>
        <strain evidence="9 10">CBS 118157</strain>
    </source>
</reference>
<dbReference type="InterPro" id="IPR001128">
    <property type="entry name" value="Cyt_P450"/>
</dbReference>
<evidence type="ECO:0000256" key="3">
    <source>
        <dbReference type="ARBA" id="ARBA00022617"/>
    </source>
</evidence>
<dbReference type="GO" id="GO:0020037">
    <property type="term" value="F:heme binding"/>
    <property type="evidence" value="ECO:0007669"/>
    <property type="project" value="InterPro"/>
</dbReference>
<evidence type="ECO:0000313" key="9">
    <source>
        <dbReference type="EMBL" id="KIW59838.1"/>
    </source>
</evidence>
<dbReference type="PANTHER" id="PTHR24305">
    <property type="entry name" value="CYTOCHROME P450"/>
    <property type="match status" value="1"/>
</dbReference>
<comment type="similarity">
    <text evidence="2">Belongs to the cytochrome P450 family.</text>
</comment>
<evidence type="ECO:0000256" key="4">
    <source>
        <dbReference type="ARBA" id="ARBA00022723"/>
    </source>
</evidence>
<dbReference type="Proteomes" id="UP000054342">
    <property type="component" value="Unassembled WGS sequence"/>
</dbReference>
<dbReference type="GO" id="GO:0004497">
    <property type="term" value="F:monooxygenase activity"/>
    <property type="evidence" value="ECO:0007669"/>
    <property type="project" value="UniProtKB-KW"/>
</dbReference>
<evidence type="ECO:0000256" key="8">
    <source>
        <dbReference type="PIRSR" id="PIRSR602403-1"/>
    </source>
</evidence>
<dbReference type="PRINTS" id="PR00465">
    <property type="entry name" value="EP450IV"/>
</dbReference>
<comment type="cofactor">
    <cofactor evidence="1 8">
        <name>heme</name>
        <dbReference type="ChEBI" id="CHEBI:30413"/>
    </cofactor>
</comment>